<dbReference type="Proteomes" id="UP000019491">
    <property type="component" value="Unassembled WGS sequence"/>
</dbReference>
<reference evidence="2 3" key="1">
    <citation type="submission" date="2014-02" db="EMBL/GenBank/DDBJ databases">
        <title>Whole genome shotgun sequence of Rhodococcus wratislaviensis NBRC 100605.</title>
        <authorList>
            <person name="Hosoyama A."/>
            <person name="Tsuchikane K."/>
            <person name="Yoshida I."/>
            <person name="Ohji S."/>
            <person name="Ichikawa N."/>
            <person name="Yamazoe A."/>
            <person name="Fujita N."/>
        </authorList>
    </citation>
    <scope>NUCLEOTIDE SEQUENCE [LARGE SCALE GENOMIC DNA]</scope>
    <source>
        <strain evidence="2 3">NBRC 100605</strain>
    </source>
</reference>
<name>X0Q721_RHOWR</name>
<gene>
    <name evidence="2" type="ORF">RW1_038_01240</name>
</gene>
<dbReference type="RefSeq" id="WP_156046650.1">
    <property type="nucleotide sequence ID" value="NZ_BAWF01000038.1"/>
</dbReference>
<evidence type="ECO:0000256" key="1">
    <source>
        <dbReference type="SAM" id="SignalP"/>
    </source>
</evidence>
<feature type="signal peptide" evidence="1">
    <location>
        <begin position="1"/>
        <end position="29"/>
    </location>
</feature>
<comment type="caution">
    <text evidence="2">The sequence shown here is derived from an EMBL/GenBank/DDBJ whole genome shotgun (WGS) entry which is preliminary data.</text>
</comment>
<keyword evidence="1" id="KW-0732">Signal</keyword>
<dbReference type="AlphaFoldDB" id="X0Q721"/>
<organism evidence="2 3">
    <name type="scientific">Rhodococcus wratislaviensis NBRC 100605</name>
    <dbReference type="NCBI Taxonomy" id="1219028"/>
    <lineage>
        <taxon>Bacteria</taxon>
        <taxon>Bacillati</taxon>
        <taxon>Actinomycetota</taxon>
        <taxon>Actinomycetes</taxon>
        <taxon>Mycobacteriales</taxon>
        <taxon>Nocardiaceae</taxon>
        <taxon>Rhodococcus</taxon>
    </lineage>
</organism>
<evidence type="ECO:0000313" key="3">
    <source>
        <dbReference type="Proteomes" id="UP000019491"/>
    </source>
</evidence>
<dbReference type="EMBL" id="BAWF01000038">
    <property type="protein sequence ID" value="GAF47202.1"/>
    <property type="molecule type" value="Genomic_DNA"/>
</dbReference>
<accession>X0Q721</accession>
<proteinExistence type="predicted"/>
<evidence type="ECO:0008006" key="4">
    <source>
        <dbReference type="Google" id="ProtNLM"/>
    </source>
</evidence>
<dbReference type="PROSITE" id="PS51257">
    <property type="entry name" value="PROKAR_LIPOPROTEIN"/>
    <property type="match status" value="1"/>
</dbReference>
<feature type="chain" id="PRO_5039251086" description="Lipoprotein" evidence="1">
    <location>
        <begin position="30"/>
        <end position="152"/>
    </location>
</feature>
<dbReference type="OrthoDB" id="9945289at2"/>
<keyword evidence="3" id="KW-1185">Reference proteome</keyword>
<evidence type="ECO:0000313" key="2">
    <source>
        <dbReference type="EMBL" id="GAF47202.1"/>
    </source>
</evidence>
<sequence length="152" mass="15019">MSDRAVYLVRLLASAAICGAIVSGCSTNAEESDAEGSAVPTVSGSDASVVVQVDCGDDGVASVKVSYGGNSSDGGGVLVGRNPTTQAAGGLATFSRQYGTDVGFDDATLSVTTSPTTGTCTTTLTDYNSGEVLSQRETAGRAVVEAVVSAGH</sequence>
<protein>
    <recommendedName>
        <fullName evidence="4">Lipoprotein</fullName>
    </recommendedName>
</protein>